<dbReference type="Pfam" id="PF02373">
    <property type="entry name" value="JmjC"/>
    <property type="match status" value="1"/>
</dbReference>
<reference evidence="13 14" key="1">
    <citation type="submission" date="2021-09" db="EMBL/GenBank/DDBJ databases">
        <title>Genomic insights and catalytic innovation underlie evolution of tropane alkaloids biosynthesis.</title>
        <authorList>
            <person name="Wang Y.-J."/>
            <person name="Tian T."/>
            <person name="Huang J.-P."/>
            <person name="Huang S.-X."/>
        </authorList>
    </citation>
    <scope>NUCLEOTIDE SEQUENCE [LARGE SCALE GENOMIC DNA]</scope>
    <source>
        <strain evidence="13">KIB-2018</strain>
        <tissue evidence="13">Leaf</tissue>
    </source>
</reference>
<dbReference type="InterPro" id="IPR001841">
    <property type="entry name" value="Znf_RING"/>
</dbReference>
<evidence type="ECO:0008006" key="15">
    <source>
        <dbReference type="Google" id="ProtNLM"/>
    </source>
</evidence>
<dbReference type="Proteomes" id="UP001159364">
    <property type="component" value="Linkage Group LG02"/>
</dbReference>
<feature type="region of interest" description="Disordered" evidence="9">
    <location>
        <begin position="1"/>
        <end position="21"/>
    </location>
</feature>
<dbReference type="Pfam" id="PF10497">
    <property type="entry name" value="zf-4CXXC_R1"/>
    <property type="match status" value="1"/>
</dbReference>
<keyword evidence="5" id="KW-0804">Transcription</keyword>
<gene>
    <name evidence="13" type="ORF">K2173_027179</name>
</gene>
<keyword evidence="6" id="KW-0539">Nucleus</keyword>
<dbReference type="GO" id="GO:0032454">
    <property type="term" value="F:histone H3K9 demethylase activity"/>
    <property type="evidence" value="ECO:0007669"/>
    <property type="project" value="InterPro"/>
</dbReference>
<keyword evidence="7" id="KW-0862">Zinc</keyword>
<dbReference type="PROSITE" id="PS51667">
    <property type="entry name" value="WRC"/>
    <property type="match status" value="1"/>
</dbReference>
<comment type="caution">
    <text evidence="13">The sequence shown here is derived from an EMBL/GenBank/DDBJ whole genome shotgun (WGS) entry which is preliminary data.</text>
</comment>
<evidence type="ECO:0000256" key="9">
    <source>
        <dbReference type="SAM" id="MobiDB-lite"/>
    </source>
</evidence>
<evidence type="ECO:0000256" key="6">
    <source>
        <dbReference type="ARBA" id="ARBA00023242"/>
    </source>
</evidence>
<dbReference type="AlphaFoldDB" id="A0AAV8TYB8"/>
<evidence type="ECO:0000256" key="7">
    <source>
        <dbReference type="PROSITE-ProRule" id="PRU00175"/>
    </source>
</evidence>
<evidence type="ECO:0000256" key="1">
    <source>
        <dbReference type="ARBA" id="ARBA00004123"/>
    </source>
</evidence>
<dbReference type="GO" id="GO:0008270">
    <property type="term" value="F:zinc ion binding"/>
    <property type="evidence" value="ECO:0007669"/>
    <property type="project" value="UniProtKB-KW"/>
</dbReference>
<dbReference type="Pfam" id="PF08879">
    <property type="entry name" value="WRC"/>
    <property type="match status" value="1"/>
</dbReference>
<evidence type="ECO:0000256" key="8">
    <source>
        <dbReference type="PROSITE-ProRule" id="PRU01002"/>
    </source>
</evidence>
<evidence type="ECO:0000259" key="12">
    <source>
        <dbReference type="PROSITE" id="PS51667"/>
    </source>
</evidence>
<proteinExistence type="inferred from homology"/>
<comment type="caution">
    <text evidence="8">Lacks conserved residue(s) required for the propagation of feature annotation.</text>
</comment>
<evidence type="ECO:0000259" key="10">
    <source>
        <dbReference type="PROSITE" id="PS50089"/>
    </source>
</evidence>
<sequence>MDRLRSSSGNGEDNVGIPDDLRCKRSDGKQWRCTAMSMPDKTVCEKHYIQAKKRAANSAMRASLRKKNKLIGDCDIYLESKSDEFDIPLVNKKSEDYPLLASTKKHKEKASKVQVQYSPETPVRSLSVRNSLNTNVDYQRDVEFEENWEPYRTPPLSAVDSSKSRSQRSYDASAMTESSDRSTDSSEETGGQTCHQCRRNDRNRVIWCQRCDKRGFCDSCVAAWYPDISLEEIEKICPACRGICNCRVCLRGDNMIKVRIREIPVLDKLQYLYCLLSSVLPVIQQIHSEQCSEVELEKSLRGSDIDLARIKLNADEQMCCNICRIPVIDYHWHCTNCSHDLCLRCCQDLRGSATLGLTSHVTEDHADGGSQENKISLELGQKARLRLHLSDKYPGWKANSDGSVPCPPKEYGGCNLLSLNLSRIFKMNWVAKLVKNVEEMVSGCKVYDTNALQKSGLGDSVLSQFSYREDSEDNFLYCPSSKDIKVEGISYFRQHWVKGEPVIVKQIFDTSSFSCWDPLVIWRGIRETSDEKMKDENRIVKAIDCLNGSEVEIKLDQFMKGYKEGRIRENGLPEMLKLKDWPSPSASEEFLFYQKPDFISQLPLLEFIHSRLGLLNVAAKLPNYSLQNDVGPKIYLSYGTYQELGSGDSVTNLHFKMHDMVYLLVHTCEIKQKGQDDSDSDGTQTSLNEGRLPDFSLGKHNVLHGLKIATDNNVKLEHSGATTILEKFETNENQQVQNTIEEGGDRLEDPHLQNNGGDTSMETCAGIHWDVFRRQDVPKLAIFLQRHCQEFGRADNLANDFSARPLYDAAFFLDGHHKRKLKEEYGVEPWSFDQHLGQAVFVPAGCPFQTRNLMSNVQVGLDFLSPESVGEAVRLAEEIRCLPNDHEAKLQVLEVGKISLYAASSAIKEVQKLVLDPKLGAEIGFEDHNLTAAVFENLENLEKITKRRQITCA</sequence>
<feature type="domain" description="JmjC" evidence="11">
    <location>
        <begin position="610"/>
        <end position="880"/>
    </location>
</feature>
<keyword evidence="4" id="KW-0805">Transcription regulation</keyword>
<feature type="region of interest" description="Disordered" evidence="9">
    <location>
        <begin position="155"/>
        <end position="195"/>
    </location>
</feature>
<dbReference type="SUPFAM" id="SSF51197">
    <property type="entry name" value="Clavaminate synthase-like"/>
    <property type="match status" value="1"/>
</dbReference>
<dbReference type="GO" id="GO:0031490">
    <property type="term" value="F:chromatin DNA binding"/>
    <property type="evidence" value="ECO:0007669"/>
    <property type="project" value="TreeGrafter"/>
</dbReference>
<dbReference type="InterPro" id="IPR014977">
    <property type="entry name" value="WRC_dom"/>
</dbReference>
<keyword evidence="7" id="KW-0863">Zinc-finger</keyword>
<organism evidence="13 14">
    <name type="scientific">Erythroxylum novogranatense</name>
    <dbReference type="NCBI Taxonomy" id="1862640"/>
    <lineage>
        <taxon>Eukaryota</taxon>
        <taxon>Viridiplantae</taxon>
        <taxon>Streptophyta</taxon>
        <taxon>Embryophyta</taxon>
        <taxon>Tracheophyta</taxon>
        <taxon>Spermatophyta</taxon>
        <taxon>Magnoliopsida</taxon>
        <taxon>eudicotyledons</taxon>
        <taxon>Gunneridae</taxon>
        <taxon>Pentapetalae</taxon>
        <taxon>rosids</taxon>
        <taxon>fabids</taxon>
        <taxon>Malpighiales</taxon>
        <taxon>Erythroxylaceae</taxon>
        <taxon>Erythroxylum</taxon>
    </lineage>
</organism>
<dbReference type="InterPro" id="IPR003347">
    <property type="entry name" value="JmjC_dom"/>
</dbReference>
<feature type="region of interest" description="Disordered" evidence="9">
    <location>
        <begin position="673"/>
        <end position="692"/>
    </location>
</feature>
<evidence type="ECO:0000256" key="4">
    <source>
        <dbReference type="ARBA" id="ARBA00023015"/>
    </source>
</evidence>
<keyword evidence="3" id="KW-0479">Metal-binding</keyword>
<feature type="domain" description="RING-type" evidence="10">
    <location>
        <begin position="194"/>
        <end position="241"/>
    </location>
</feature>
<comment type="subcellular location">
    <subcellularLocation>
        <location evidence="1">Nucleus</location>
    </subcellularLocation>
</comment>
<dbReference type="InterPro" id="IPR018866">
    <property type="entry name" value="Znf-4CXXC_R1"/>
</dbReference>
<evidence type="ECO:0000256" key="3">
    <source>
        <dbReference type="ARBA" id="ARBA00022723"/>
    </source>
</evidence>
<dbReference type="Gene3D" id="2.60.120.650">
    <property type="entry name" value="Cupin"/>
    <property type="match status" value="1"/>
</dbReference>
<evidence type="ECO:0000256" key="5">
    <source>
        <dbReference type="ARBA" id="ARBA00023163"/>
    </source>
</evidence>
<accession>A0AAV8TYB8</accession>
<dbReference type="GO" id="GO:0000118">
    <property type="term" value="C:histone deacetylase complex"/>
    <property type="evidence" value="ECO:0007669"/>
    <property type="project" value="TreeGrafter"/>
</dbReference>
<protein>
    <recommendedName>
        <fullName evidence="15">Lysine-specific demethylase JMJ25</fullName>
    </recommendedName>
</protein>
<name>A0AAV8TYB8_9ROSI</name>
<evidence type="ECO:0000313" key="13">
    <source>
        <dbReference type="EMBL" id="KAJ8772002.1"/>
    </source>
</evidence>
<dbReference type="GO" id="GO:0006357">
    <property type="term" value="P:regulation of transcription by RNA polymerase II"/>
    <property type="evidence" value="ECO:0007669"/>
    <property type="project" value="TreeGrafter"/>
</dbReference>
<dbReference type="PANTHER" id="PTHR12549">
    <property type="entry name" value="JMJC DOMAIN-CONTAINING HISTONE DEMETHYLATION PROTEIN"/>
    <property type="match status" value="1"/>
</dbReference>
<dbReference type="PROSITE" id="PS50089">
    <property type="entry name" value="ZF_RING_2"/>
    <property type="match status" value="1"/>
</dbReference>
<dbReference type="InterPro" id="IPR045109">
    <property type="entry name" value="LSDs-like"/>
</dbReference>
<dbReference type="GO" id="GO:0000785">
    <property type="term" value="C:chromatin"/>
    <property type="evidence" value="ECO:0007669"/>
    <property type="project" value="TreeGrafter"/>
</dbReference>
<dbReference type="PROSITE" id="PS51184">
    <property type="entry name" value="JMJC"/>
    <property type="match status" value="1"/>
</dbReference>
<feature type="domain" description="WRC" evidence="12">
    <location>
        <begin position="17"/>
        <end position="61"/>
    </location>
</feature>
<dbReference type="GO" id="GO:0003712">
    <property type="term" value="F:transcription coregulator activity"/>
    <property type="evidence" value="ECO:0007669"/>
    <property type="project" value="TreeGrafter"/>
</dbReference>
<dbReference type="SMART" id="SM00558">
    <property type="entry name" value="JmjC"/>
    <property type="match status" value="1"/>
</dbReference>
<keyword evidence="14" id="KW-1185">Reference proteome</keyword>
<dbReference type="EMBL" id="JAIWQS010000002">
    <property type="protein sequence ID" value="KAJ8772002.1"/>
    <property type="molecule type" value="Genomic_DNA"/>
</dbReference>
<evidence type="ECO:0000256" key="2">
    <source>
        <dbReference type="ARBA" id="ARBA00006801"/>
    </source>
</evidence>
<evidence type="ECO:0000259" key="11">
    <source>
        <dbReference type="PROSITE" id="PS51184"/>
    </source>
</evidence>
<dbReference type="PANTHER" id="PTHR12549:SF17">
    <property type="entry name" value="E3 UBIQUITIN-PROTEIN LIGASE JMJ24"/>
    <property type="match status" value="1"/>
</dbReference>
<feature type="compositionally biased region" description="Polar residues" evidence="9">
    <location>
        <begin position="1"/>
        <end position="11"/>
    </location>
</feature>
<evidence type="ECO:0000313" key="14">
    <source>
        <dbReference type="Proteomes" id="UP001159364"/>
    </source>
</evidence>
<comment type="similarity">
    <text evidence="2">Belongs to the JARID1 histone demethylase family.</text>
</comment>